<evidence type="ECO:0000313" key="2">
    <source>
        <dbReference type="EMBL" id="WTP83980.1"/>
    </source>
</evidence>
<feature type="region of interest" description="Disordered" evidence="1">
    <location>
        <begin position="42"/>
        <end position="68"/>
    </location>
</feature>
<evidence type="ECO:0000256" key="1">
    <source>
        <dbReference type="SAM" id="MobiDB-lite"/>
    </source>
</evidence>
<dbReference type="EMBL" id="CP108140">
    <property type="protein sequence ID" value="WTP83980.1"/>
    <property type="molecule type" value="Genomic_DNA"/>
</dbReference>
<evidence type="ECO:0000313" key="3">
    <source>
        <dbReference type="EMBL" id="WTP91857.1"/>
    </source>
</evidence>
<dbReference type="AlphaFoldDB" id="A0AAU1HQH1"/>
<protein>
    <submittedName>
        <fullName evidence="2">Uncharacterized protein</fullName>
    </submittedName>
</protein>
<feature type="compositionally biased region" description="Polar residues" evidence="1">
    <location>
        <begin position="58"/>
        <end position="68"/>
    </location>
</feature>
<reference evidence="2" key="1">
    <citation type="submission" date="2022-10" db="EMBL/GenBank/DDBJ databases">
        <title>The complete genomes of actinobacterial strains from the NBC collection.</title>
        <authorList>
            <person name="Joergensen T.S."/>
            <person name="Alvarez Arevalo M."/>
            <person name="Sterndorff E.B."/>
            <person name="Faurdal D."/>
            <person name="Vuksanovic O."/>
            <person name="Mourched A.-S."/>
            <person name="Charusanti P."/>
            <person name="Shaw S."/>
            <person name="Blin K."/>
            <person name="Weber T."/>
        </authorList>
    </citation>
    <scope>NUCLEOTIDE SEQUENCE</scope>
    <source>
        <strain evidence="2">NBC 00180</strain>
    </source>
</reference>
<sequence>MIGWGVTGPGRPPVVQVWWAGRCRRVMWFQMVKRIIMSRRWRPSTEVDAAEENRPTVVEQNRSSNVLS</sequence>
<proteinExistence type="predicted"/>
<organism evidence="2">
    <name type="scientific">Streptomyces sp. NBC_00180</name>
    <dbReference type="NCBI Taxonomy" id="2903632"/>
    <lineage>
        <taxon>Bacteria</taxon>
        <taxon>Bacillati</taxon>
        <taxon>Actinomycetota</taxon>
        <taxon>Actinomycetes</taxon>
        <taxon>Kitasatosporales</taxon>
        <taxon>Streptomycetaceae</taxon>
        <taxon>Streptomyces</taxon>
    </lineage>
</organism>
<name>A0AAU1HQH1_9ACTN</name>
<accession>A0AAU1HQH1</accession>
<gene>
    <name evidence="2" type="ORF">OG477_00570</name>
    <name evidence="3" type="ORF">OG477_44770</name>
</gene>
<dbReference type="EMBL" id="CP108140">
    <property type="protein sequence ID" value="WTP91857.1"/>
    <property type="molecule type" value="Genomic_DNA"/>
</dbReference>